<dbReference type="EMBL" id="BMNT01000009">
    <property type="protein sequence ID" value="GGK77705.1"/>
    <property type="molecule type" value="Genomic_DNA"/>
</dbReference>
<reference evidence="2" key="1">
    <citation type="journal article" date="2014" name="Int. J. Syst. Evol. Microbiol.">
        <title>Complete genome sequence of Corynebacterium casei LMG S-19264T (=DSM 44701T), isolated from a smear-ripened cheese.</title>
        <authorList>
            <consortium name="US DOE Joint Genome Institute (JGI-PGF)"/>
            <person name="Walter F."/>
            <person name="Albersmeier A."/>
            <person name="Kalinowski J."/>
            <person name="Ruckert C."/>
        </authorList>
    </citation>
    <scope>NUCLEOTIDE SEQUENCE</scope>
    <source>
        <strain evidence="2">JCM 13064</strain>
    </source>
</reference>
<sequence>MTVVISLACGVLVTWMLAATGTDGDFFRSLLYPWTCAAVLLAGVILGAAVPVRTALALLVPFSLPQPLLALWQGMNPRPDGDSGLWAVGFTVSALLLVFSVGCVAIGVCVRLMFRR</sequence>
<dbReference type="AlphaFoldDB" id="A0A917VHD1"/>
<keyword evidence="1" id="KW-0812">Transmembrane</keyword>
<reference evidence="2" key="2">
    <citation type="submission" date="2020-09" db="EMBL/GenBank/DDBJ databases">
        <authorList>
            <person name="Sun Q."/>
            <person name="Ohkuma M."/>
        </authorList>
    </citation>
    <scope>NUCLEOTIDE SEQUENCE</scope>
    <source>
        <strain evidence="2">JCM 13064</strain>
    </source>
</reference>
<organism evidence="2 3">
    <name type="scientific">Sphaerisporangium melleum</name>
    <dbReference type="NCBI Taxonomy" id="321316"/>
    <lineage>
        <taxon>Bacteria</taxon>
        <taxon>Bacillati</taxon>
        <taxon>Actinomycetota</taxon>
        <taxon>Actinomycetes</taxon>
        <taxon>Streptosporangiales</taxon>
        <taxon>Streptosporangiaceae</taxon>
        <taxon>Sphaerisporangium</taxon>
    </lineage>
</organism>
<keyword evidence="1" id="KW-0472">Membrane</keyword>
<dbReference type="Proteomes" id="UP000645217">
    <property type="component" value="Unassembled WGS sequence"/>
</dbReference>
<feature type="transmembrane region" description="Helical" evidence="1">
    <location>
        <begin position="87"/>
        <end position="114"/>
    </location>
</feature>
<proteinExistence type="predicted"/>
<evidence type="ECO:0000313" key="3">
    <source>
        <dbReference type="Proteomes" id="UP000645217"/>
    </source>
</evidence>
<feature type="transmembrane region" description="Helical" evidence="1">
    <location>
        <begin position="29"/>
        <end position="49"/>
    </location>
</feature>
<name>A0A917VHD1_9ACTN</name>
<accession>A0A917VHD1</accession>
<evidence type="ECO:0000313" key="2">
    <source>
        <dbReference type="EMBL" id="GGK77705.1"/>
    </source>
</evidence>
<keyword evidence="1" id="KW-1133">Transmembrane helix</keyword>
<comment type="caution">
    <text evidence="2">The sequence shown here is derived from an EMBL/GenBank/DDBJ whole genome shotgun (WGS) entry which is preliminary data.</text>
</comment>
<protein>
    <submittedName>
        <fullName evidence="2">Uncharacterized protein</fullName>
    </submittedName>
</protein>
<feature type="transmembrane region" description="Helical" evidence="1">
    <location>
        <begin position="56"/>
        <end position="75"/>
    </location>
</feature>
<keyword evidence="3" id="KW-1185">Reference proteome</keyword>
<gene>
    <name evidence="2" type="ORF">GCM10007964_20610</name>
</gene>
<evidence type="ECO:0000256" key="1">
    <source>
        <dbReference type="SAM" id="Phobius"/>
    </source>
</evidence>